<dbReference type="Gene3D" id="3.90.660.10">
    <property type="match status" value="1"/>
</dbReference>
<dbReference type="AlphaFoldDB" id="A0A1W1UGB0"/>
<dbReference type="OrthoDB" id="5792777at2"/>
<dbReference type="EMBL" id="FWWU01000004">
    <property type="protein sequence ID" value="SMB80100.1"/>
    <property type="molecule type" value="Genomic_DNA"/>
</dbReference>
<dbReference type="Gene3D" id="3.50.50.60">
    <property type="entry name" value="FAD/NAD(P)-binding domain"/>
    <property type="match status" value="1"/>
</dbReference>
<proteinExistence type="predicted"/>
<dbReference type="STRING" id="695939.SAMN00790413_05414"/>
<sequence>MSDILVLGAGVGGLAAARDLAAAGDRVQLLDKARGVSGRAATRRFEAGRLDHGARFLTARQARTQALVGEGLTEGWLREWTRQFSRWQAGEVTPTRDGHPRYVGARGMSDLGKALAQDLEIHTGTHISSLGHTEAGWTLTADDGRTFMAPTLLLNAPAPQLALLLRGVTDTAALDAVTFQPCWAVGAVLDEDLPVDWPALNLEGHPSLAWIAREHTKRPGPPALTLHADAAWSAAHLEATPEQVQRDLLQAAEEVVGELRVRRAFAHRWRYATPERRFPQACGWVPGLRLGWCGDWCVSDGHGPRLEAALLSGWALAEALRTTGT</sequence>
<evidence type="ECO:0000259" key="1">
    <source>
        <dbReference type="Pfam" id="PF01593"/>
    </source>
</evidence>
<dbReference type="InterPro" id="IPR036188">
    <property type="entry name" value="FAD/NAD-bd_sf"/>
</dbReference>
<protein>
    <recommendedName>
        <fullName evidence="1">Amine oxidase domain-containing protein</fullName>
    </recommendedName>
</protein>
<feature type="domain" description="Amine oxidase" evidence="1">
    <location>
        <begin position="102"/>
        <end position="320"/>
    </location>
</feature>
<accession>A0A1W1UGB0</accession>
<dbReference type="PANTHER" id="PTHR16128:SF5">
    <property type="entry name" value="FAD_NAD(P)-BINDING OXIDOREDUCTASE FAMILY PROTEIN"/>
    <property type="match status" value="1"/>
</dbReference>
<keyword evidence="3" id="KW-1185">Reference proteome</keyword>
<gene>
    <name evidence="2" type="ORF">SAMN00790413_05414</name>
</gene>
<dbReference type="PANTHER" id="PTHR16128">
    <property type="entry name" value="FAD/NAD(P)-BINDING OXIDOREDUCTASE FAMILY PROTEIN"/>
    <property type="match status" value="1"/>
</dbReference>
<dbReference type="Proteomes" id="UP000192582">
    <property type="component" value="Unassembled WGS sequence"/>
</dbReference>
<organism evidence="2 3">
    <name type="scientific">Deinococcus hopiensis KR-140</name>
    <dbReference type="NCBI Taxonomy" id="695939"/>
    <lineage>
        <taxon>Bacteria</taxon>
        <taxon>Thermotogati</taxon>
        <taxon>Deinococcota</taxon>
        <taxon>Deinococci</taxon>
        <taxon>Deinococcales</taxon>
        <taxon>Deinococcaceae</taxon>
        <taxon>Deinococcus</taxon>
    </lineage>
</organism>
<reference evidence="2 3" key="1">
    <citation type="submission" date="2017-04" db="EMBL/GenBank/DDBJ databases">
        <authorList>
            <person name="Afonso C.L."/>
            <person name="Miller P.J."/>
            <person name="Scott M.A."/>
            <person name="Spackman E."/>
            <person name="Goraichik I."/>
            <person name="Dimitrov K.M."/>
            <person name="Suarez D.L."/>
            <person name="Swayne D.E."/>
        </authorList>
    </citation>
    <scope>NUCLEOTIDE SEQUENCE [LARGE SCALE GENOMIC DNA]</scope>
    <source>
        <strain evidence="2 3">KR-140</strain>
    </source>
</reference>
<dbReference type="Pfam" id="PF01593">
    <property type="entry name" value="Amino_oxidase"/>
    <property type="match status" value="1"/>
</dbReference>
<dbReference type="GO" id="GO:0016491">
    <property type="term" value="F:oxidoreductase activity"/>
    <property type="evidence" value="ECO:0007669"/>
    <property type="project" value="InterPro"/>
</dbReference>
<name>A0A1W1UGB0_9DEIO</name>
<dbReference type="SUPFAM" id="SSF51905">
    <property type="entry name" value="FAD/NAD(P)-binding domain"/>
    <property type="match status" value="1"/>
</dbReference>
<evidence type="ECO:0000313" key="2">
    <source>
        <dbReference type="EMBL" id="SMB80100.1"/>
    </source>
</evidence>
<dbReference type="Pfam" id="PF13450">
    <property type="entry name" value="NAD_binding_8"/>
    <property type="match status" value="1"/>
</dbReference>
<evidence type="ECO:0000313" key="3">
    <source>
        <dbReference type="Proteomes" id="UP000192582"/>
    </source>
</evidence>
<dbReference type="RefSeq" id="WP_084045637.1">
    <property type="nucleotide sequence ID" value="NZ_FWWU01000004.1"/>
</dbReference>
<dbReference type="InterPro" id="IPR002937">
    <property type="entry name" value="Amino_oxidase"/>
</dbReference>